<dbReference type="PANTHER" id="PTHR10587">
    <property type="entry name" value="GLYCOSYL TRANSFERASE-RELATED"/>
    <property type="match status" value="1"/>
</dbReference>
<protein>
    <submittedName>
        <fullName evidence="4">Polysaccharide deacetylase</fullName>
    </submittedName>
</protein>
<sequence length="211" mass="24422">MLLVKTPNIVKKLFPKLVWDVPTTNKEVYLTFDDGPTPEITNWVLAQLQQFNAKGTFFCIGKNIHENPEIFARLLQEGHSVGNHTNNHHNAWKVGYKCYIKNTLRAEEEIIDNYPAFKEKKLFRPPYGKFTPKIVNHLKQQQYTIVGWDIISEDYDATLSIEKVYNNVINHVQPGSIIVFHDSVKAFKNLKEVLPRVLTYLSDNGYTFKAL</sequence>
<evidence type="ECO:0000313" key="5">
    <source>
        <dbReference type="Proteomes" id="UP001143543"/>
    </source>
</evidence>
<accession>A0ABQ5MMT3</accession>
<reference evidence="4" key="1">
    <citation type="submission" date="2022-07" db="EMBL/GenBank/DDBJ databases">
        <title>Taxonomy of Novel Oxalotrophic and Methylotrophic Bacteria.</title>
        <authorList>
            <person name="Sahin N."/>
            <person name="Tani A."/>
        </authorList>
    </citation>
    <scope>NUCLEOTIDE SEQUENCE</scope>
    <source>
        <strain evidence="4">Y10</strain>
    </source>
</reference>
<keyword evidence="1" id="KW-0479">Metal-binding</keyword>
<evidence type="ECO:0000313" key="4">
    <source>
        <dbReference type="EMBL" id="GLB50701.1"/>
    </source>
</evidence>
<gene>
    <name evidence="4" type="ORF">Y10_30690</name>
</gene>
<dbReference type="SUPFAM" id="SSF88713">
    <property type="entry name" value="Glycoside hydrolase/deacetylase"/>
    <property type="match status" value="1"/>
</dbReference>
<name>A0ABQ5MMT3_9FLAO</name>
<dbReference type="PROSITE" id="PS51677">
    <property type="entry name" value="NODB"/>
    <property type="match status" value="1"/>
</dbReference>
<keyword evidence="5" id="KW-1185">Reference proteome</keyword>
<dbReference type="PANTHER" id="PTHR10587:SF133">
    <property type="entry name" value="CHITIN DEACETYLASE 1-RELATED"/>
    <property type="match status" value="1"/>
</dbReference>
<evidence type="ECO:0000256" key="1">
    <source>
        <dbReference type="ARBA" id="ARBA00022723"/>
    </source>
</evidence>
<proteinExistence type="predicted"/>
<evidence type="ECO:0000259" key="3">
    <source>
        <dbReference type="PROSITE" id="PS51677"/>
    </source>
</evidence>
<dbReference type="Gene3D" id="3.20.20.370">
    <property type="entry name" value="Glycoside hydrolase/deacetylase"/>
    <property type="match status" value="1"/>
</dbReference>
<dbReference type="InterPro" id="IPR002509">
    <property type="entry name" value="NODB_dom"/>
</dbReference>
<keyword evidence="2" id="KW-0378">Hydrolase</keyword>
<dbReference type="InterPro" id="IPR050248">
    <property type="entry name" value="Polysacc_deacetylase_ArnD"/>
</dbReference>
<dbReference type="InterPro" id="IPR011330">
    <property type="entry name" value="Glyco_hydro/deAcase_b/a-brl"/>
</dbReference>
<dbReference type="RefSeq" id="WP_281766334.1">
    <property type="nucleotide sequence ID" value="NZ_BRVO01000004.1"/>
</dbReference>
<dbReference type="Pfam" id="PF01522">
    <property type="entry name" value="Polysacc_deac_1"/>
    <property type="match status" value="1"/>
</dbReference>
<dbReference type="CDD" id="cd10917">
    <property type="entry name" value="CE4_NodB_like_6s_7s"/>
    <property type="match status" value="1"/>
</dbReference>
<organism evidence="4 5">
    <name type="scientific">Neptunitalea lumnitzerae</name>
    <dbReference type="NCBI Taxonomy" id="2965509"/>
    <lineage>
        <taxon>Bacteria</taxon>
        <taxon>Pseudomonadati</taxon>
        <taxon>Bacteroidota</taxon>
        <taxon>Flavobacteriia</taxon>
        <taxon>Flavobacteriales</taxon>
        <taxon>Flavobacteriaceae</taxon>
        <taxon>Neptunitalea</taxon>
    </lineage>
</organism>
<feature type="domain" description="NodB homology" evidence="3">
    <location>
        <begin position="26"/>
        <end position="209"/>
    </location>
</feature>
<evidence type="ECO:0000256" key="2">
    <source>
        <dbReference type="ARBA" id="ARBA00022801"/>
    </source>
</evidence>
<comment type="caution">
    <text evidence="4">The sequence shown here is derived from an EMBL/GenBank/DDBJ whole genome shotgun (WGS) entry which is preliminary data.</text>
</comment>
<dbReference type="Proteomes" id="UP001143543">
    <property type="component" value="Unassembled WGS sequence"/>
</dbReference>
<dbReference type="EMBL" id="BRVO01000004">
    <property type="protein sequence ID" value="GLB50701.1"/>
    <property type="molecule type" value="Genomic_DNA"/>
</dbReference>